<dbReference type="EMBL" id="CP047901">
    <property type="protein sequence ID" value="QHO63719.1"/>
    <property type="molecule type" value="Genomic_DNA"/>
</dbReference>
<proteinExistence type="inferred from homology"/>
<dbReference type="InterPro" id="IPR023696">
    <property type="entry name" value="Ureohydrolase_dom_sf"/>
</dbReference>
<accession>A0A857N8Q6</accession>
<dbReference type="PANTHER" id="PTHR10625">
    <property type="entry name" value="HISTONE DEACETYLASE HDAC1-RELATED"/>
    <property type="match status" value="1"/>
</dbReference>
<keyword evidence="4" id="KW-1185">Reference proteome</keyword>
<dbReference type="AlphaFoldDB" id="A0A857N8Q6"/>
<dbReference type="Pfam" id="PF00850">
    <property type="entry name" value="Hist_deacetyl"/>
    <property type="match status" value="1"/>
</dbReference>
<dbReference type="InterPro" id="IPR023801">
    <property type="entry name" value="His_deacetylse_dom"/>
</dbReference>
<dbReference type="PANTHER" id="PTHR10625:SF23">
    <property type="entry name" value="HISTONE DEACETYLASE 11"/>
    <property type="match status" value="1"/>
</dbReference>
<evidence type="ECO:0000313" key="3">
    <source>
        <dbReference type="EMBL" id="QHO63719.1"/>
    </source>
</evidence>
<dbReference type="Gene3D" id="3.40.800.20">
    <property type="entry name" value="Histone deacetylase domain"/>
    <property type="match status" value="1"/>
</dbReference>
<dbReference type="GO" id="GO:0040029">
    <property type="term" value="P:epigenetic regulation of gene expression"/>
    <property type="evidence" value="ECO:0007669"/>
    <property type="project" value="TreeGrafter"/>
</dbReference>
<name>A0A857N8Q6_9BACT</name>
<reference evidence="4" key="1">
    <citation type="journal article" date="2020" name="Microorganisms">
        <title>Complete Genome of a Member of a New Bacterial Lineage in the Microgenomates Group Reveals an Unusual Nucleotide Composition Disparity Between Two Strands of DNA and Limited Metabolic Potential.</title>
        <authorList>
            <person name="Kadnikov V.V."/>
            <person name="Mardanov A.V."/>
            <person name="Beletsky A.V."/>
            <person name="Karnachuk O.V."/>
            <person name="Ravin N.V."/>
        </authorList>
    </citation>
    <scope>NUCLEOTIDE SEQUENCE [LARGE SCALE GENOMIC DNA]</scope>
</reference>
<dbReference type="SUPFAM" id="SSF52768">
    <property type="entry name" value="Arginase/deacetylase"/>
    <property type="match status" value="1"/>
</dbReference>
<evidence type="ECO:0000256" key="1">
    <source>
        <dbReference type="ARBA" id="ARBA00005947"/>
    </source>
</evidence>
<dbReference type="RefSeq" id="WP_161932086.1">
    <property type="nucleotide sequence ID" value="NZ_CP047901.1"/>
</dbReference>
<dbReference type="PRINTS" id="PR01270">
    <property type="entry name" value="HDASUPER"/>
</dbReference>
<feature type="domain" description="Histone deacetylase" evidence="2">
    <location>
        <begin position="38"/>
        <end position="288"/>
    </location>
</feature>
<protein>
    <recommendedName>
        <fullName evidence="2">Histone deacetylase domain-containing protein</fullName>
    </recommendedName>
</protein>
<sequence length="308" mass="35322">MYPVTCYYPKLYDTLVHHNADKTITYQLDQIEKTKWLYYKLKTSPNYDTQVVNSSDDSVLNLCHSSKYLNSLKTGKPQPLAETSGLIWQKNLYPAHVNSVWSSIKSSISALNKNISMTLTSGGHHAVADRGYGFNPINTIALTTKYLLTNKIINNIAILDLDVHLGNGTIELLQHTSNIHIFDIYRYTKPEWITRLPSTLPDNIRVYQTDSTNQYFKQLESYLAQIKKLNPGLVIYHHGVDVYKNDRYGGILKFSEEKIHLRERLLLKSLYRHVPIMIILGGGYVKYDNPSLTTSRKKHPPPPPHHLL</sequence>
<evidence type="ECO:0000313" key="4">
    <source>
        <dbReference type="Proteomes" id="UP000463983"/>
    </source>
</evidence>
<organism evidence="3 4">
    <name type="scientific">Candidatus Chazhemtobacterium aquaticus</name>
    <dbReference type="NCBI Taxonomy" id="2715735"/>
    <lineage>
        <taxon>Bacteria</taxon>
        <taxon>Candidatus Chazhemtobacteraceae</taxon>
        <taxon>Candidatus Chazhemtobacterium</taxon>
    </lineage>
</organism>
<gene>
    <name evidence="3" type="ORF">MICH65_0738</name>
</gene>
<dbReference type="InterPro" id="IPR000286">
    <property type="entry name" value="HDACs"/>
</dbReference>
<dbReference type="GO" id="GO:0004407">
    <property type="term" value="F:histone deacetylase activity"/>
    <property type="evidence" value="ECO:0007669"/>
    <property type="project" value="TreeGrafter"/>
</dbReference>
<dbReference type="KEGG" id="caqa:MICH65_0738"/>
<comment type="similarity">
    <text evidence="1">Belongs to the histone deacetylase family.</text>
</comment>
<evidence type="ECO:0000259" key="2">
    <source>
        <dbReference type="Pfam" id="PF00850"/>
    </source>
</evidence>
<dbReference type="InterPro" id="IPR037138">
    <property type="entry name" value="His_deacetylse_dom_sf"/>
</dbReference>
<dbReference type="Proteomes" id="UP000463983">
    <property type="component" value="Chromosome"/>
</dbReference>